<accession>A0A9P7K4A4</accession>
<comment type="caution">
    <text evidence="3">The sequence shown here is derived from an EMBL/GenBank/DDBJ whole genome shotgun (WGS) entry which is preliminary data.</text>
</comment>
<name>A0A9P7K4A4_9AGAR</name>
<dbReference type="AlphaFoldDB" id="A0A9P7K4A4"/>
<feature type="compositionally biased region" description="Low complexity" evidence="1">
    <location>
        <begin position="1"/>
        <end position="12"/>
    </location>
</feature>
<evidence type="ECO:0000256" key="2">
    <source>
        <dbReference type="SAM" id="Phobius"/>
    </source>
</evidence>
<gene>
    <name evidence="3" type="ORF">H0H81_003644</name>
</gene>
<dbReference type="Proteomes" id="UP000717328">
    <property type="component" value="Unassembled WGS sequence"/>
</dbReference>
<evidence type="ECO:0000313" key="3">
    <source>
        <dbReference type="EMBL" id="KAG5637676.1"/>
    </source>
</evidence>
<organism evidence="3 4">
    <name type="scientific">Sphagnurus paluster</name>
    <dbReference type="NCBI Taxonomy" id="117069"/>
    <lineage>
        <taxon>Eukaryota</taxon>
        <taxon>Fungi</taxon>
        <taxon>Dikarya</taxon>
        <taxon>Basidiomycota</taxon>
        <taxon>Agaricomycotina</taxon>
        <taxon>Agaricomycetes</taxon>
        <taxon>Agaricomycetidae</taxon>
        <taxon>Agaricales</taxon>
        <taxon>Tricholomatineae</taxon>
        <taxon>Lyophyllaceae</taxon>
        <taxon>Sphagnurus</taxon>
    </lineage>
</organism>
<feature type="transmembrane region" description="Helical" evidence="2">
    <location>
        <begin position="39"/>
        <end position="59"/>
    </location>
</feature>
<keyword evidence="4" id="KW-1185">Reference proteome</keyword>
<reference evidence="3" key="2">
    <citation type="submission" date="2021-10" db="EMBL/GenBank/DDBJ databases">
        <title>Phylogenomics reveals ancestral predisposition of the termite-cultivated fungus Termitomyces towards a domesticated lifestyle.</title>
        <authorList>
            <person name="Auxier B."/>
            <person name="Grum-Grzhimaylo A."/>
            <person name="Cardenas M.E."/>
            <person name="Lodge J.D."/>
            <person name="Laessoe T."/>
            <person name="Pedersen O."/>
            <person name="Smith M.E."/>
            <person name="Kuyper T.W."/>
            <person name="Franco-Molano E.A."/>
            <person name="Baroni T.J."/>
            <person name="Aanen D.K."/>
        </authorList>
    </citation>
    <scope>NUCLEOTIDE SEQUENCE</scope>
    <source>
        <strain evidence="3">D49</strain>
    </source>
</reference>
<proteinExistence type="predicted"/>
<keyword evidence="2" id="KW-0472">Membrane</keyword>
<sequence length="265" mass="28478">MSASTPTLTTPTVPSPSLSPAPIPESNPAAFSAGASPPLILAFLAIGLFGIAMFGTLAWRRLRFGRFTYQQPWPAFGLQTLENGGKAGPGPRPVLWDLWSDLNVQGPGGNGSQQMQGEKQIQDEEEVGWESIMPIAALVRPIHAQSPSQVSLSPSPPIPLQQGRFQRWTRRGRTQPPSQAPPAPTHANTSADVERDADANSTTRTSLGKRELLQHDINTAAHLQVVVAIAMPARRAPGGGSYASETLEYTLGVYECDWRRGNENG</sequence>
<evidence type="ECO:0000313" key="4">
    <source>
        <dbReference type="Proteomes" id="UP000717328"/>
    </source>
</evidence>
<reference evidence="3" key="1">
    <citation type="submission" date="2021-02" db="EMBL/GenBank/DDBJ databases">
        <authorList>
            <person name="Nieuwenhuis M."/>
            <person name="Van De Peppel L.J.J."/>
        </authorList>
    </citation>
    <scope>NUCLEOTIDE SEQUENCE</scope>
    <source>
        <strain evidence="3">D49</strain>
    </source>
</reference>
<feature type="region of interest" description="Disordered" evidence="1">
    <location>
        <begin position="169"/>
        <end position="210"/>
    </location>
</feature>
<evidence type="ECO:0000256" key="1">
    <source>
        <dbReference type="SAM" id="MobiDB-lite"/>
    </source>
</evidence>
<dbReference type="OrthoDB" id="2972750at2759"/>
<feature type="region of interest" description="Disordered" evidence="1">
    <location>
        <begin position="1"/>
        <end position="21"/>
    </location>
</feature>
<keyword evidence="2" id="KW-1133">Transmembrane helix</keyword>
<keyword evidence="2" id="KW-0812">Transmembrane</keyword>
<protein>
    <submittedName>
        <fullName evidence="3">Uncharacterized protein</fullName>
    </submittedName>
</protein>
<dbReference type="EMBL" id="JABCKI010005811">
    <property type="protein sequence ID" value="KAG5637676.1"/>
    <property type="molecule type" value="Genomic_DNA"/>
</dbReference>